<keyword evidence="2 5" id="KW-0812">Transmembrane</keyword>
<dbReference type="InterPro" id="IPR036259">
    <property type="entry name" value="MFS_trans_sf"/>
</dbReference>
<keyword evidence="4 5" id="KW-0472">Membrane</keyword>
<evidence type="ECO:0000313" key="7">
    <source>
        <dbReference type="EMBL" id="EYB98216.1"/>
    </source>
</evidence>
<feature type="transmembrane region" description="Helical" evidence="5">
    <location>
        <begin position="313"/>
        <end position="332"/>
    </location>
</feature>
<dbReference type="AlphaFoldDB" id="A0A016T6F3"/>
<keyword evidence="8" id="KW-1185">Reference proteome</keyword>
<evidence type="ECO:0000256" key="3">
    <source>
        <dbReference type="ARBA" id="ARBA00022989"/>
    </source>
</evidence>
<evidence type="ECO:0000256" key="1">
    <source>
        <dbReference type="ARBA" id="ARBA00004141"/>
    </source>
</evidence>
<feature type="transmembrane region" description="Helical" evidence="5">
    <location>
        <begin position="72"/>
        <end position="92"/>
    </location>
</feature>
<evidence type="ECO:0000256" key="4">
    <source>
        <dbReference type="ARBA" id="ARBA00023136"/>
    </source>
</evidence>
<sequence>MFCRKLIKMAKRSNISLIIICTVLSLITNFPSGYTNATVNTAVTSVERYIRESYRLRGQNITEDSVALVKGAVINCWFIVMVFGACCTPYITDTLGRKIGYIIAVVVAIVAAIIQYVSVLFHLPEVFILGRSMTAFCSPLADACLLLYLQEVSPLSIRGMASFLCEIGYGAMVVLGMVLGMSAVLGGALDILMLVPLVPLTLSLIFLMFIPETPKFLMIMRGDREKALRSLEFFRGDEKENERLLDDYEREKLQEANQERSSLKEIFKTWNLRQAVYLASSVLFLTWSFYPMLTSSTSFFKDSNIHHTVAEMMSALLMVVFTIASVIGASFVDKYPRRFLVIFSGILSNIFLVLFAVFSMLAYTAPWMKYACIASAVCYCVSFGMVLGPVSWFVAPELVPLKHKSLVFSLCFGANNVFIAITDFLAIVLFQKYGAIVFIGLFTIPSLICLIYVYMYLPETKGKEIDGIIEEMLKKAKKAPLKIEESSQRVRGGYQVFATESSTTAVP</sequence>
<dbReference type="PANTHER" id="PTHR23503:SF46">
    <property type="entry name" value="MAJOR FACILITATOR SUPERFAMILY (MFS) PROFILE DOMAIN-CONTAINING PROTEIN"/>
    <property type="match status" value="1"/>
</dbReference>
<dbReference type="Gene3D" id="1.20.1250.20">
    <property type="entry name" value="MFS general substrate transporter like domains"/>
    <property type="match status" value="1"/>
</dbReference>
<feature type="transmembrane region" description="Helical" evidence="5">
    <location>
        <begin position="275"/>
        <end position="293"/>
    </location>
</feature>
<protein>
    <recommendedName>
        <fullName evidence="6">Major facilitator superfamily (MFS) profile domain-containing protein</fullName>
    </recommendedName>
</protein>
<proteinExistence type="predicted"/>
<comment type="subcellular location">
    <subcellularLocation>
        <location evidence="1">Membrane</location>
        <topology evidence="1">Multi-pass membrane protein</topology>
    </subcellularLocation>
</comment>
<organism evidence="7 8">
    <name type="scientific">Ancylostoma ceylanicum</name>
    <dbReference type="NCBI Taxonomy" id="53326"/>
    <lineage>
        <taxon>Eukaryota</taxon>
        <taxon>Metazoa</taxon>
        <taxon>Ecdysozoa</taxon>
        <taxon>Nematoda</taxon>
        <taxon>Chromadorea</taxon>
        <taxon>Rhabditida</taxon>
        <taxon>Rhabditina</taxon>
        <taxon>Rhabditomorpha</taxon>
        <taxon>Strongyloidea</taxon>
        <taxon>Ancylostomatidae</taxon>
        <taxon>Ancylostomatinae</taxon>
        <taxon>Ancylostoma</taxon>
    </lineage>
</organism>
<dbReference type="InterPro" id="IPR020846">
    <property type="entry name" value="MFS_dom"/>
</dbReference>
<feature type="transmembrane region" description="Helical" evidence="5">
    <location>
        <begin position="99"/>
        <end position="121"/>
    </location>
</feature>
<feature type="transmembrane region" description="Helical" evidence="5">
    <location>
        <begin position="339"/>
        <end position="361"/>
    </location>
</feature>
<feature type="transmembrane region" description="Helical" evidence="5">
    <location>
        <begin position="367"/>
        <end position="394"/>
    </location>
</feature>
<dbReference type="PROSITE" id="PS50850">
    <property type="entry name" value="MFS"/>
    <property type="match status" value="1"/>
</dbReference>
<dbReference type="OrthoDB" id="8120565at2759"/>
<feature type="transmembrane region" description="Helical" evidence="5">
    <location>
        <begin position="191"/>
        <end position="210"/>
    </location>
</feature>
<dbReference type="SUPFAM" id="SSF103473">
    <property type="entry name" value="MFS general substrate transporter"/>
    <property type="match status" value="1"/>
</dbReference>
<keyword evidence="3 5" id="KW-1133">Transmembrane helix</keyword>
<feature type="transmembrane region" description="Helical" evidence="5">
    <location>
        <begin position="406"/>
        <end position="430"/>
    </location>
</feature>
<accession>A0A016T6F3</accession>
<dbReference type="EMBL" id="JARK01001469">
    <property type="protein sequence ID" value="EYB98216.1"/>
    <property type="molecule type" value="Genomic_DNA"/>
</dbReference>
<dbReference type="InterPro" id="IPR045263">
    <property type="entry name" value="GLUT"/>
</dbReference>
<name>A0A016T6F3_9BILA</name>
<dbReference type="GO" id="GO:0015149">
    <property type="term" value="F:hexose transmembrane transporter activity"/>
    <property type="evidence" value="ECO:0007669"/>
    <property type="project" value="TreeGrafter"/>
</dbReference>
<dbReference type="Proteomes" id="UP000024635">
    <property type="component" value="Unassembled WGS sequence"/>
</dbReference>
<feature type="transmembrane region" description="Helical" evidence="5">
    <location>
        <begin position="161"/>
        <end position="185"/>
    </location>
</feature>
<evidence type="ECO:0000313" key="8">
    <source>
        <dbReference type="Proteomes" id="UP000024635"/>
    </source>
</evidence>
<dbReference type="Pfam" id="PF00083">
    <property type="entry name" value="Sugar_tr"/>
    <property type="match status" value="1"/>
</dbReference>
<feature type="transmembrane region" description="Helical" evidence="5">
    <location>
        <begin position="436"/>
        <end position="457"/>
    </location>
</feature>
<gene>
    <name evidence="7" type="primary">Acey_s0133.g1774</name>
    <name evidence="7" type="synonym">Acey-Y39E4B.5</name>
    <name evidence="7" type="ORF">Y032_0133g1774</name>
</gene>
<evidence type="ECO:0000256" key="5">
    <source>
        <dbReference type="SAM" id="Phobius"/>
    </source>
</evidence>
<evidence type="ECO:0000256" key="2">
    <source>
        <dbReference type="ARBA" id="ARBA00022692"/>
    </source>
</evidence>
<dbReference type="GO" id="GO:0016020">
    <property type="term" value="C:membrane"/>
    <property type="evidence" value="ECO:0007669"/>
    <property type="project" value="UniProtKB-SubCell"/>
</dbReference>
<reference evidence="8" key="1">
    <citation type="journal article" date="2015" name="Nat. Genet.">
        <title>The genome and transcriptome of the zoonotic hookworm Ancylostoma ceylanicum identify infection-specific gene families.</title>
        <authorList>
            <person name="Schwarz E.M."/>
            <person name="Hu Y."/>
            <person name="Antoshechkin I."/>
            <person name="Miller M.M."/>
            <person name="Sternberg P.W."/>
            <person name="Aroian R.V."/>
        </authorList>
    </citation>
    <scope>NUCLEOTIDE SEQUENCE</scope>
    <source>
        <strain evidence="8">HY135</strain>
    </source>
</reference>
<feature type="transmembrane region" description="Helical" evidence="5">
    <location>
        <begin position="127"/>
        <end position="149"/>
    </location>
</feature>
<dbReference type="PANTHER" id="PTHR23503">
    <property type="entry name" value="SOLUTE CARRIER FAMILY 2"/>
    <property type="match status" value="1"/>
</dbReference>
<evidence type="ECO:0000259" key="6">
    <source>
        <dbReference type="PROSITE" id="PS50850"/>
    </source>
</evidence>
<comment type="caution">
    <text evidence="7">The sequence shown here is derived from an EMBL/GenBank/DDBJ whole genome shotgun (WGS) entry which is preliminary data.</text>
</comment>
<dbReference type="InterPro" id="IPR005828">
    <property type="entry name" value="MFS_sugar_transport-like"/>
</dbReference>
<feature type="domain" description="Major facilitator superfamily (MFS) profile" evidence="6">
    <location>
        <begin position="21"/>
        <end position="461"/>
    </location>
</feature>